<feature type="compositionally biased region" description="Polar residues" evidence="1">
    <location>
        <begin position="1"/>
        <end position="11"/>
    </location>
</feature>
<sequence length="39" mass="4337">MANTTPKSGQPWTPEDTRALRKLADENTPTRVMHMPVAS</sequence>
<proteinExistence type="predicted"/>
<dbReference type="EMBL" id="CP003811">
    <property type="protein sequence ID" value="AIQ89410.1"/>
    <property type="molecule type" value="Genomic_DNA"/>
</dbReference>
<accession>A0A089NSC2</accession>
<dbReference type="KEGG" id="mor:MOC_1655"/>
<reference evidence="2 3" key="1">
    <citation type="journal article" date="2014" name="PLoS ONE">
        <title>Genome Information of Methylobacterium oryzae, a Plant-Probiotic Methylotroph in the Phyllosphere.</title>
        <authorList>
            <person name="Kwak M.J."/>
            <person name="Jeong H."/>
            <person name="Madhaiyan M."/>
            <person name="Lee Y."/>
            <person name="Sa T.M."/>
            <person name="Oh T.K."/>
            <person name="Kim J.F."/>
        </authorList>
    </citation>
    <scope>NUCLEOTIDE SEQUENCE [LARGE SCALE GENOMIC DNA]</scope>
    <source>
        <strain evidence="2 3">CBMB20</strain>
    </source>
</reference>
<feature type="compositionally biased region" description="Basic and acidic residues" evidence="1">
    <location>
        <begin position="15"/>
        <end position="25"/>
    </location>
</feature>
<protein>
    <submittedName>
        <fullName evidence="2">Protein of unassigned function</fullName>
    </submittedName>
</protein>
<dbReference type="STRING" id="693986.MOC_1655"/>
<feature type="region of interest" description="Disordered" evidence="1">
    <location>
        <begin position="1"/>
        <end position="39"/>
    </location>
</feature>
<keyword evidence="3" id="KW-1185">Reference proteome</keyword>
<organism evidence="2 3">
    <name type="scientific">Methylobacterium oryzae CBMB20</name>
    <dbReference type="NCBI Taxonomy" id="693986"/>
    <lineage>
        <taxon>Bacteria</taxon>
        <taxon>Pseudomonadati</taxon>
        <taxon>Pseudomonadota</taxon>
        <taxon>Alphaproteobacteria</taxon>
        <taxon>Hyphomicrobiales</taxon>
        <taxon>Methylobacteriaceae</taxon>
        <taxon>Methylobacterium</taxon>
    </lineage>
</organism>
<dbReference type="HOGENOM" id="CLU_3312616_0_0_5"/>
<name>A0A089NSC2_9HYPH</name>
<dbReference type="Proteomes" id="UP000029492">
    <property type="component" value="Chromosome"/>
</dbReference>
<evidence type="ECO:0000256" key="1">
    <source>
        <dbReference type="SAM" id="MobiDB-lite"/>
    </source>
</evidence>
<evidence type="ECO:0000313" key="3">
    <source>
        <dbReference type="Proteomes" id="UP000029492"/>
    </source>
</evidence>
<gene>
    <name evidence="2" type="ORF">MOC_1655</name>
</gene>
<evidence type="ECO:0000313" key="2">
    <source>
        <dbReference type="EMBL" id="AIQ89410.1"/>
    </source>
</evidence>
<dbReference type="AlphaFoldDB" id="A0A089NSC2"/>